<reference evidence="1 2" key="1">
    <citation type="journal article" date="2013" name="J. Microbiol.">
        <title>Mucilaginibacter ginsenosidivorax sp. nov., with ginsenoside converting activity isolated from sediment.</title>
        <authorList>
            <person name="Kim J.K."/>
            <person name="Choi T.E."/>
            <person name="Liu Q.M."/>
            <person name="Park H.Y."/>
            <person name="Yi T.H."/>
            <person name="Yoon M.H."/>
            <person name="Kim S.C."/>
            <person name="Im W.T."/>
        </authorList>
    </citation>
    <scope>NUCLEOTIDE SEQUENCE [LARGE SCALE GENOMIC DNA]</scope>
    <source>
        <strain evidence="1 2">KHI28</strain>
    </source>
</reference>
<dbReference type="AlphaFoldDB" id="A0A5B8VXH4"/>
<dbReference type="OrthoDB" id="787262at2"/>
<sequence length="319" mass="36195">MLSINIKTIKLAGFILLTIISLAQMGCSGGPGNKKKELIDFKPYNGINYSEVKRRQKNGLSFNEYGYQLEPQWKLKFESDDSVSIYSPTKKAFINFPLTRGYDSIFNAARSWLKVQKMTKDSLILEIIKQKGDSLDIKGTKVYMTFYADNYVKNVLHTDTSILRHPSRQDTLFIRSLAAKANADYKKQFSARQPAQITSRSPQVTVKQRITKPGIENNFDPSDDYLDPTYDIVINKAYKDFYYSFTMYIDDKGGMHYGKPLIDLDISGPEFAQTYNRMASGIMDSYFKFYLGVKPGSTLGIVHSSMVSVHVEGKMAPAK</sequence>
<protein>
    <submittedName>
        <fullName evidence="1">Uncharacterized protein</fullName>
    </submittedName>
</protein>
<dbReference type="RefSeq" id="WP_147052479.1">
    <property type="nucleotide sequence ID" value="NZ_CP042437.1"/>
</dbReference>
<accession>A0A5B8VXH4</accession>
<organism evidence="1 2">
    <name type="scientific">Mucilaginibacter ginsenosidivorax</name>
    <dbReference type="NCBI Taxonomy" id="862126"/>
    <lineage>
        <taxon>Bacteria</taxon>
        <taxon>Pseudomonadati</taxon>
        <taxon>Bacteroidota</taxon>
        <taxon>Sphingobacteriia</taxon>
        <taxon>Sphingobacteriales</taxon>
        <taxon>Sphingobacteriaceae</taxon>
        <taxon>Mucilaginibacter</taxon>
    </lineage>
</organism>
<name>A0A5B8VXH4_9SPHI</name>
<evidence type="ECO:0000313" key="1">
    <source>
        <dbReference type="EMBL" id="QEC75325.1"/>
    </source>
</evidence>
<evidence type="ECO:0000313" key="2">
    <source>
        <dbReference type="Proteomes" id="UP000321362"/>
    </source>
</evidence>
<dbReference type="Proteomes" id="UP000321362">
    <property type="component" value="Chromosome"/>
</dbReference>
<gene>
    <name evidence="1" type="ORF">FSB76_04980</name>
</gene>
<keyword evidence="2" id="KW-1185">Reference proteome</keyword>
<dbReference type="KEGG" id="mgk:FSB76_04980"/>
<dbReference type="EMBL" id="CP042437">
    <property type="protein sequence ID" value="QEC75325.1"/>
    <property type="molecule type" value="Genomic_DNA"/>
</dbReference>
<proteinExistence type="predicted"/>